<feature type="domain" description="Alpha/beta hydrolase fold-3" evidence="3">
    <location>
        <begin position="98"/>
        <end position="297"/>
    </location>
</feature>
<comment type="caution">
    <text evidence="4">The sequence shown here is derived from an EMBL/GenBank/DDBJ whole genome shotgun (WGS) entry which is preliminary data.</text>
</comment>
<dbReference type="Gene3D" id="3.40.50.1820">
    <property type="entry name" value="alpha/beta hydrolase"/>
    <property type="match status" value="1"/>
</dbReference>
<proteinExistence type="predicted"/>
<dbReference type="InterPro" id="IPR029058">
    <property type="entry name" value="AB_hydrolase_fold"/>
</dbReference>
<keyword evidence="5" id="KW-1185">Reference proteome</keyword>
<sequence>MGSAVSLAAGQKATINPEAAIFLGKIPRVPFASFLAPFLTGPRRIPGFRDRFKKVGTPIEESIIAKYNLRVKRITIAEVSVVVVEPPHIEPDNTSKIILNIHGGAFVLGSARDRTSLLMAAEMGIRVYSIDYSLSPEVRYPVARDQCLTVYRHLVRDFDPKDILGMGSSSGGQLILSMLLLAHREELPMPTALYLCTPAADLSGDGDSMIVNAARDVMPTSFLAQMVRQNYANSEVDDRDELYSPVFAHYEADFPPTIITVGTRDCLLSSGVRLYWKLRAAGAKAELLISEGMWHAFDWETEMPEAVCTRAAVRTFLTEHTPHQHTTPDPATADQTGTPPNAGAEQQAGSAGTGARAGTGRG</sequence>
<dbReference type="OrthoDB" id="408631at2759"/>
<accession>A0A9P8IBZ9</accession>
<evidence type="ECO:0000256" key="2">
    <source>
        <dbReference type="SAM" id="MobiDB-lite"/>
    </source>
</evidence>
<dbReference type="InterPro" id="IPR050300">
    <property type="entry name" value="GDXG_lipolytic_enzyme"/>
</dbReference>
<evidence type="ECO:0000256" key="1">
    <source>
        <dbReference type="ARBA" id="ARBA00022801"/>
    </source>
</evidence>
<evidence type="ECO:0000313" key="4">
    <source>
        <dbReference type="EMBL" id="KAH0541397.1"/>
    </source>
</evidence>
<organism evidence="4 5">
    <name type="scientific">Glutinoglossum americanum</name>
    <dbReference type="NCBI Taxonomy" id="1670608"/>
    <lineage>
        <taxon>Eukaryota</taxon>
        <taxon>Fungi</taxon>
        <taxon>Dikarya</taxon>
        <taxon>Ascomycota</taxon>
        <taxon>Pezizomycotina</taxon>
        <taxon>Geoglossomycetes</taxon>
        <taxon>Geoglossales</taxon>
        <taxon>Geoglossaceae</taxon>
        <taxon>Glutinoglossum</taxon>
    </lineage>
</organism>
<dbReference type="EMBL" id="JAGHQL010000080">
    <property type="protein sequence ID" value="KAH0541397.1"/>
    <property type="molecule type" value="Genomic_DNA"/>
</dbReference>
<dbReference type="PANTHER" id="PTHR48081:SF30">
    <property type="entry name" value="ACETYL-HYDROLASE LIPR-RELATED"/>
    <property type="match status" value="1"/>
</dbReference>
<feature type="compositionally biased region" description="Gly residues" evidence="2">
    <location>
        <begin position="351"/>
        <end position="362"/>
    </location>
</feature>
<name>A0A9P8IBZ9_9PEZI</name>
<reference evidence="4" key="1">
    <citation type="submission" date="2021-03" db="EMBL/GenBank/DDBJ databases">
        <title>Comparative genomics and phylogenomic investigation of the class Geoglossomycetes provide insights into ecological specialization and systematics.</title>
        <authorList>
            <person name="Melie T."/>
            <person name="Pirro S."/>
            <person name="Miller A.N."/>
            <person name="Quandt A."/>
        </authorList>
    </citation>
    <scope>NUCLEOTIDE SEQUENCE</scope>
    <source>
        <strain evidence="4">GBOQ0MN5Z8</strain>
    </source>
</reference>
<gene>
    <name evidence="4" type="ORF">FGG08_004161</name>
</gene>
<dbReference type="GO" id="GO:0004806">
    <property type="term" value="F:triacylglycerol lipase activity"/>
    <property type="evidence" value="ECO:0007669"/>
    <property type="project" value="TreeGrafter"/>
</dbReference>
<evidence type="ECO:0000259" key="3">
    <source>
        <dbReference type="Pfam" id="PF07859"/>
    </source>
</evidence>
<feature type="compositionally biased region" description="Polar residues" evidence="2">
    <location>
        <begin position="324"/>
        <end position="339"/>
    </location>
</feature>
<feature type="region of interest" description="Disordered" evidence="2">
    <location>
        <begin position="321"/>
        <end position="362"/>
    </location>
</feature>
<evidence type="ECO:0000313" key="5">
    <source>
        <dbReference type="Proteomes" id="UP000698800"/>
    </source>
</evidence>
<dbReference type="SUPFAM" id="SSF53474">
    <property type="entry name" value="alpha/beta-Hydrolases"/>
    <property type="match status" value="1"/>
</dbReference>
<dbReference type="Proteomes" id="UP000698800">
    <property type="component" value="Unassembled WGS sequence"/>
</dbReference>
<dbReference type="InterPro" id="IPR013094">
    <property type="entry name" value="AB_hydrolase_3"/>
</dbReference>
<dbReference type="PANTHER" id="PTHR48081">
    <property type="entry name" value="AB HYDROLASE SUPERFAMILY PROTEIN C4A8.06C"/>
    <property type="match status" value="1"/>
</dbReference>
<dbReference type="AlphaFoldDB" id="A0A9P8IBZ9"/>
<keyword evidence="1" id="KW-0378">Hydrolase</keyword>
<protein>
    <recommendedName>
        <fullName evidence="3">Alpha/beta hydrolase fold-3 domain-containing protein</fullName>
    </recommendedName>
</protein>
<dbReference type="Pfam" id="PF07859">
    <property type="entry name" value="Abhydrolase_3"/>
    <property type="match status" value="1"/>
</dbReference>